<proteinExistence type="predicted"/>
<organism evidence="1">
    <name type="scientific">Rhizophora mucronata</name>
    <name type="common">Asiatic mangrove</name>
    <dbReference type="NCBI Taxonomy" id="61149"/>
    <lineage>
        <taxon>Eukaryota</taxon>
        <taxon>Viridiplantae</taxon>
        <taxon>Streptophyta</taxon>
        <taxon>Embryophyta</taxon>
        <taxon>Tracheophyta</taxon>
        <taxon>Spermatophyta</taxon>
        <taxon>Magnoliopsida</taxon>
        <taxon>eudicotyledons</taxon>
        <taxon>Gunneridae</taxon>
        <taxon>Pentapetalae</taxon>
        <taxon>rosids</taxon>
        <taxon>fabids</taxon>
        <taxon>Malpighiales</taxon>
        <taxon>Rhizophoraceae</taxon>
        <taxon>Rhizophora</taxon>
    </lineage>
</organism>
<protein>
    <submittedName>
        <fullName evidence="1">Uncharacterized protein</fullName>
    </submittedName>
</protein>
<name>A0A2P2N800_RHIMU</name>
<reference evidence="1" key="1">
    <citation type="submission" date="2018-02" db="EMBL/GenBank/DDBJ databases">
        <title>Rhizophora mucronata_Transcriptome.</title>
        <authorList>
            <person name="Meera S.P."/>
            <person name="Sreeshan A."/>
            <person name="Augustine A."/>
        </authorList>
    </citation>
    <scope>NUCLEOTIDE SEQUENCE</scope>
    <source>
        <tissue evidence="1">Leaf</tissue>
    </source>
</reference>
<dbReference type="EMBL" id="GGEC01058089">
    <property type="protein sequence ID" value="MBX38573.1"/>
    <property type="molecule type" value="Transcribed_RNA"/>
</dbReference>
<evidence type="ECO:0000313" key="1">
    <source>
        <dbReference type="EMBL" id="MBX38573.1"/>
    </source>
</evidence>
<sequence>MLYFKISLQCKYLCRVTSFKQNL</sequence>
<dbReference type="AlphaFoldDB" id="A0A2P2N800"/>
<accession>A0A2P2N800</accession>